<keyword evidence="2" id="KW-1185">Reference proteome</keyword>
<accession>A0A1M6JG48</accession>
<sequence>MISNFKNMIEYYGVSEYIPDNIKSFKQIIIEEKIVLPGSKPKAKELIKVGVFPNIINSRIIRTAVGTSLEGIELTGFKYCVDLGIRVRTDYIGSYEGESIFTTSNILKKHVSLILPKNFSYDSNIFPAVFVEDIYAELESEESILLITTLLVMAEIES</sequence>
<name>A0A1M6JG48_9CLOT</name>
<reference evidence="1 2" key="1">
    <citation type="submission" date="2016-11" db="EMBL/GenBank/DDBJ databases">
        <authorList>
            <person name="Jaros S."/>
            <person name="Januszkiewicz K."/>
            <person name="Wedrychowicz H."/>
        </authorList>
    </citation>
    <scope>NUCLEOTIDE SEQUENCE [LARGE SCALE GENOMIC DNA]</scope>
    <source>
        <strain evidence="1 2">DSM 21758</strain>
    </source>
</reference>
<dbReference type="EMBL" id="FQZB01000008">
    <property type="protein sequence ID" value="SHJ45688.1"/>
    <property type="molecule type" value="Genomic_DNA"/>
</dbReference>
<dbReference type="Proteomes" id="UP000184310">
    <property type="component" value="Unassembled WGS sequence"/>
</dbReference>
<protein>
    <recommendedName>
        <fullName evidence="3">SipL SPOCS domain-containing protein</fullName>
    </recommendedName>
</protein>
<proteinExistence type="predicted"/>
<organism evidence="1 2">
    <name type="scientific">Clostridium cavendishii DSM 21758</name>
    <dbReference type="NCBI Taxonomy" id="1121302"/>
    <lineage>
        <taxon>Bacteria</taxon>
        <taxon>Bacillati</taxon>
        <taxon>Bacillota</taxon>
        <taxon>Clostridia</taxon>
        <taxon>Eubacteriales</taxon>
        <taxon>Clostridiaceae</taxon>
        <taxon>Clostridium</taxon>
    </lineage>
</organism>
<evidence type="ECO:0000313" key="1">
    <source>
        <dbReference type="EMBL" id="SHJ45688.1"/>
    </source>
</evidence>
<dbReference type="OrthoDB" id="1911455at2"/>
<dbReference type="AlphaFoldDB" id="A0A1M6JG48"/>
<dbReference type="RefSeq" id="WP_072986643.1">
    <property type="nucleotide sequence ID" value="NZ_FQZB01000008.1"/>
</dbReference>
<evidence type="ECO:0000313" key="2">
    <source>
        <dbReference type="Proteomes" id="UP000184310"/>
    </source>
</evidence>
<gene>
    <name evidence="1" type="ORF">SAMN02745163_02023</name>
</gene>
<evidence type="ECO:0008006" key="3">
    <source>
        <dbReference type="Google" id="ProtNLM"/>
    </source>
</evidence>